<accession>A0A2D6YIJ1</accession>
<dbReference type="InterPro" id="IPR004960">
    <property type="entry name" value="LipA_acyltrans"/>
</dbReference>
<keyword evidence="2" id="KW-1003">Cell membrane</keyword>
<dbReference type="EMBL" id="NZEX01000068">
    <property type="protein sequence ID" value="MAH63006.1"/>
    <property type="molecule type" value="Genomic_DNA"/>
</dbReference>
<name>A0A2D6YIJ1_9DELT</name>
<keyword evidence="6" id="KW-0012">Acyltransferase</keyword>
<evidence type="ECO:0000256" key="1">
    <source>
        <dbReference type="ARBA" id="ARBA00004533"/>
    </source>
</evidence>
<evidence type="ECO:0000313" key="8">
    <source>
        <dbReference type="Proteomes" id="UP000226525"/>
    </source>
</evidence>
<dbReference type="PANTHER" id="PTHR30606">
    <property type="entry name" value="LIPID A BIOSYNTHESIS LAUROYL ACYLTRANSFERASE"/>
    <property type="match status" value="1"/>
</dbReference>
<dbReference type="AlphaFoldDB" id="A0A2D6YIJ1"/>
<dbReference type="GO" id="GO:0009247">
    <property type="term" value="P:glycolipid biosynthetic process"/>
    <property type="evidence" value="ECO:0007669"/>
    <property type="project" value="UniProtKB-ARBA"/>
</dbReference>
<keyword evidence="5" id="KW-0472">Membrane</keyword>
<dbReference type="GO" id="GO:0016746">
    <property type="term" value="F:acyltransferase activity"/>
    <property type="evidence" value="ECO:0007669"/>
    <property type="project" value="UniProtKB-KW"/>
</dbReference>
<dbReference type="PANTHER" id="PTHR30606:SF10">
    <property type="entry name" value="PHOSPHATIDYLINOSITOL MANNOSIDE ACYLTRANSFERASE"/>
    <property type="match status" value="1"/>
</dbReference>
<reference evidence="8" key="1">
    <citation type="submission" date="2017-09" db="EMBL/GenBank/DDBJ databases">
        <title>The Reconstruction of 2,631 Draft Metagenome-Assembled Genomes from the Global Oceans.</title>
        <authorList>
            <person name="Tully B.J."/>
            <person name="Graham E.D."/>
            <person name="Heidelberg J.F."/>
        </authorList>
    </citation>
    <scope>NUCLEOTIDE SEQUENCE [LARGE SCALE GENOMIC DNA]</scope>
</reference>
<sequence length="306" mass="35762">MSELMPSKREIRQRVEYGALVLAQRLAVLTRKPQLEWWEHGFAKLAYQRLKIYRKVVEPNLSVAFANWSEEDRTQLAYNNYRWFARFTLDLLRMSDWFGRTNSLCEVRNPEILREALTEERGVLLASGHFGNWEIICPRLAEVGFPMSLYVGAQTNPRSDDNQNTLRASFGVETIGRSRQAPLRIRRALEKNRAVTIIVDQNDNKSDLFVNFFGKAASMSKGLGSFHYLKQSPVLFTTCTYQGDRCLLEFQPLECPHSGDKERDLQHMSQAFTTAMEAAICRHPEQYFWMHRRWRKRPAYDPQPVY</sequence>
<protein>
    <recommendedName>
        <fullName evidence="9">Lipid A biosynthesis acyltransferase</fullName>
    </recommendedName>
</protein>
<evidence type="ECO:0000256" key="2">
    <source>
        <dbReference type="ARBA" id="ARBA00022475"/>
    </source>
</evidence>
<dbReference type="CDD" id="cd07984">
    <property type="entry name" value="LPLAT_LABLAT-like"/>
    <property type="match status" value="1"/>
</dbReference>
<evidence type="ECO:0000256" key="4">
    <source>
        <dbReference type="ARBA" id="ARBA00022679"/>
    </source>
</evidence>
<comment type="caution">
    <text evidence="7">The sequence shown here is derived from an EMBL/GenBank/DDBJ whole genome shotgun (WGS) entry which is preliminary data.</text>
</comment>
<organism evidence="7 8">
    <name type="scientific">SAR324 cluster bacterium</name>
    <dbReference type="NCBI Taxonomy" id="2024889"/>
    <lineage>
        <taxon>Bacteria</taxon>
        <taxon>Deltaproteobacteria</taxon>
        <taxon>SAR324 cluster</taxon>
    </lineage>
</organism>
<dbReference type="GO" id="GO:0005886">
    <property type="term" value="C:plasma membrane"/>
    <property type="evidence" value="ECO:0007669"/>
    <property type="project" value="UniProtKB-SubCell"/>
</dbReference>
<evidence type="ECO:0008006" key="9">
    <source>
        <dbReference type="Google" id="ProtNLM"/>
    </source>
</evidence>
<dbReference type="Proteomes" id="UP000226525">
    <property type="component" value="Unassembled WGS sequence"/>
</dbReference>
<dbReference type="Pfam" id="PF03279">
    <property type="entry name" value="Lip_A_acyltrans"/>
    <property type="match status" value="1"/>
</dbReference>
<evidence type="ECO:0000256" key="6">
    <source>
        <dbReference type="ARBA" id="ARBA00023315"/>
    </source>
</evidence>
<proteinExistence type="predicted"/>
<evidence type="ECO:0000256" key="3">
    <source>
        <dbReference type="ARBA" id="ARBA00022519"/>
    </source>
</evidence>
<keyword evidence="3" id="KW-0997">Cell inner membrane</keyword>
<evidence type="ECO:0000313" key="7">
    <source>
        <dbReference type="EMBL" id="MAH63006.1"/>
    </source>
</evidence>
<keyword evidence="4" id="KW-0808">Transferase</keyword>
<comment type="subcellular location">
    <subcellularLocation>
        <location evidence="1">Cell inner membrane</location>
    </subcellularLocation>
</comment>
<gene>
    <name evidence="7" type="ORF">CMN54_06095</name>
</gene>
<evidence type="ECO:0000256" key="5">
    <source>
        <dbReference type="ARBA" id="ARBA00023136"/>
    </source>
</evidence>